<sequence>MHLSRNPFVKQAERRIFVSGTALQDQTLHFNAHPTTTVPLRLAPPLPIVLFTCKVQVLEGRQG</sequence>
<protein>
    <submittedName>
        <fullName evidence="1">Uncharacterized protein</fullName>
    </submittedName>
</protein>
<organism evidence="1">
    <name type="scientific">Setaria italica</name>
    <name type="common">Foxtail millet</name>
    <name type="synonym">Panicum italicum</name>
    <dbReference type="NCBI Taxonomy" id="4555"/>
    <lineage>
        <taxon>Eukaryota</taxon>
        <taxon>Viridiplantae</taxon>
        <taxon>Streptophyta</taxon>
        <taxon>Embryophyta</taxon>
        <taxon>Tracheophyta</taxon>
        <taxon>Spermatophyta</taxon>
        <taxon>Magnoliopsida</taxon>
        <taxon>Liliopsida</taxon>
        <taxon>Poales</taxon>
        <taxon>Poaceae</taxon>
        <taxon>PACMAD clade</taxon>
        <taxon>Panicoideae</taxon>
        <taxon>Panicodae</taxon>
        <taxon>Paniceae</taxon>
        <taxon>Cenchrinae</taxon>
        <taxon>Setaria</taxon>
    </lineage>
</organism>
<accession>A0A368QA12</accession>
<name>A0A368QA12_SETIT</name>
<dbReference type="AlphaFoldDB" id="A0A368QA12"/>
<dbReference type="EMBL" id="CM003530">
    <property type="protein sequence ID" value="RCV14837.1"/>
    <property type="molecule type" value="Genomic_DNA"/>
</dbReference>
<reference evidence="1" key="1">
    <citation type="journal article" date="2012" name="Nat. Biotechnol.">
        <title>Reference genome sequence of the model plant Setaria.</title>
        <authorList>
            <person name="Bennetzen J.L."/>
            <person name="Schmutz J."/>
            <person name="Wang H."/>
            <person name="Percifield R."/>
            <person name="Hawkins J."/>
            <person name="Pontaroli A.C."/>
            <person name="Estep M."/>
            <person name="Feng L."/>
            <person name="Vaughn J.N."/>
            <person name="Grimwood J."/>
            <person name="Jenkins J."/>
            <person name="Barry K."/>
            <person name="Lindquist E."/>
            <person name="Hellsten U."/>
            <person name="Deshpande S."/>
            <person name="Wang X."/>
            <person name="Wu X."/>
            <person name="Mitros T."/>
            <person name="Triplett J."/>
            <person name="Yang X."/>
            <person name="Ye C.Y."/>
            <person name="Mauro-Herrera M."/>
            <person name="Wang L."/>
            <person name="Li P."/>
            <person name="Sharma M."/>
            <person name="Sharma R."/>
            <person name="Ronald P.C."/>
            <person name="Panaud O."/>
            <person name="Kellogg E.A."/>
            <person name="Brutnell T.P."/>
            <person name="Doust A.N."/>
            <person name="Tuskan G.A."/>
            <person name="Rokhsar D."/>
            <person name="Devos K.M."/>
        </authorList>
    </citation>
    <scope>NUCLEOTIDE SEQUENCE [LARGE SCALE GENOMIC DNA]</scope>
    <source>
        <strain evidence="1">Yugu1</strain>
    </source>
</reference>
<evidence type="ECO:0000313" key="1">
    <source>
        <dbReference type="EMBL" id="RCV14837.1"/>
    </source>
</evidence>
<gene>
    <name evidence="1" type="ORF">SETIT_3G010500v2</name>
</gene>
<reference evidence="1" key="2">
    <citation type="submission" date="2015-07" db="EMBL/GenBank/DDBJ databases">
        <authorList>
            <person name="Noorani M."/>
        </authorList>
    </citation>
    <scope>NUCLEOTIDE SEQUENCE</scope>
    <source>
        <strain evidence="1">Yugu1</strain>
    </source>
</reference>
<proteinExistence type="predicted"/>